<dbReference type="CDD" id="cd04187">
    <property type="entry name" value="DPM1_like_bac"/>
    <property type="match status" value="1"/>
</dbReference>
<feature type="domain" description="Glycosyltransferase 2-like" evidence="10">
    <location>
        <begin position="47"/>
        <end position="212"/>
    </location>
</feature>
<dbReference type="InterPro" id="IPR050256">
    <property type="entry name" value="Glycosyltransferase_2"/>
</dbReference>
<keyword evidence="1" id="KW-1003">Cell membrane</keyword>
<keyword evidence="12" id="KW-1185">Reference proteome</keyword>
<dbReference type="Pfam" id="PF00535">
    <property type="entry name" value="Glycos_transf_2"/>
    <property type="match status" value="1"/>
</dbReference>
<accession>B1Y4Y0</accession>
<evidence type="ECO:0000256" key="9">
    <source>
        <dbReference type="SAM" id="Phobius"/>
    </source>
</evidence>
<reference evidence="11 12" key="1">
    <citation type="submission" date="2008-03" db="EMBL/GenBank/DDBJ databases">
        <title>Complete sequence of Leptothrix cholodnii SP-6.</title>
        <authorList>
            <consortium name="US DOE Joint Genome Institute"/>
            <person name="Copeland A."/>
            <person name="Lucas S."/>
            <person name="Lapidus A."/>
            <person name="Glavina del Rio T."/>
            <person name="Dalin E."/>
            <person name="Tice H."/>
            <person name="Bruce D."/>
            <person name="Goodwin L."/>
            <person name="Pitluck S."/>
            <person name="Chertkov O."/>
            <person name="Brettin T."/>
            <person name="Detter J.C."/>
            <person name="Han C."/>
            <person name="Kuske C.R."/>
            <person name="Schmutz J."/>
            <person name="Larimer F."/>
            <person name="Land M."/>
            <person name="Hauser L."/>
            <person name="Kyrpides N."/>
            <person name="Lykidis A."/>
            <person name="Emerson D."/>
            <person name="Richardson P."/>
        </authorList>
    </citation>
    <scope>NUCLEOTIDE SEQUENCE [LARGE SCALE GENOMIC DNA]</scope>
    <source>
        <strain evidence="12">ATCC 51168 / LMG 8142 / SP-6</strain>
    </source>
</reference>
<evidence type="ECO:0000256" key="7">
    <source>
        <dbReference type="ARBA" id="ARBA00023136"/>
    </source>
</evidence>
<organism evidence="11 12">
    <name type="scientific">Leptothrix cholodnii (strain ATCC 51168 / LMG 8142 / SP-6)</name>
    <name type="common">Leptothrix discophora (strain SP-6)</name>
    <dbReference type="NCBI Taxonomy" id="395495"/>
    <lineage>
        <taxon>Bacteria</taxon>
        <taxon>Pseudomonadati</taxon>
        <taxon>Pseudomonadota</taxon>
        <taxon>Betaproteobacteria</taxon>
        <taxon>Burkholderiales</taxon>
        <taxon>Sphaerotilaceae</taxon>
        <taxon>Leptothrix</taxon>
    </lineage>
</organism>
<dbReference type="RefSeq" id="WP_012348623.1">
    <property type="nucleotide sequence ID" value="NC_010524.1"/>
</dbReference>
<protein>
    <submittedName>
        <fullName evidence="11">Glycosyl transferase family 2</fullName>
    </submittedName>
</protein>
<dbReference type="Proteomes" id="UP000001693">
    <property type="component" value="Chromosome"/>
</dbReference>
<evidence type="ECO:0000256" key="8">
    <source>
        <dbReference type="SAM" id="MobiDB-lite"/>
    </source>
</evidence>
<feature type="region of interest" description="Disordered" evidence="8">
    <location>
        <begin position="367"/>
        <end position="398"/>
    </location>
</feature>
<evidence type="ECO:0000256" key="5">
    <source>
        <dbReference type="ARBA" id="ARBA00022985"/>
    </source>
</evidence>
<gene>
    <name evidence="11" type="ordered locus">Lcho_3622</name>
</gene>
<dbReference type="HOGENOM" id="CLU_033536_0_0_4"/>
<dbReference type="EMBL" id="CP001013">
    <property type="protein sequence ID" value="ACB35876.1"/>
    <property type="molecule type" value="Genomic_DNA"/>
</dbReference>
<dbReference type="PANTHER" id="PTHR48090:SF3">
    <property type="entry name" value="UNDECAPRENYL-PHOSPHATE 4-DEOXY-4-FORMAMIDO-L-ARABINOSE TRANSFERASE"/>
    <property type="match status" value="1"/>
</dbReference>
<dbReference type="CAZy" id="GT2">
    <property type="family name" value="Glycosyltransferase Family 2"/>
</dbReference>
<sequence length="398" mass="43032" precursor="true">MSALLTHPVHSLLLPDTPGGPSAHLSPDTIAVALAADAVTLPPHHLSVVVPMFNEVDNAARLIDSVQAALQHYPQPWELIVVDDGSQDGTARALETRARQVGGHVRVLRLARNFRQTAAMQAGIDAARGDVIVTMDGDLQNDPRDIATLVARLLRDDLDVVAGWRQQRQDGWLLRRLPSMLANRLIRRITGLPFQDLGCSLKAFRAEVLREVRLYGEMHRFIPAWLATVTSPSRMAEEPVRHHARQNGTSKYGLSRTLRVLVDLLAVSFFQRFAARPGHFFGVIGLLVVMASLAVLGYLGVLKLMGEPIGTRPLLSLGFFGLMGGLQFLTTGVLAELLIRIYYGARHAAPYVVKAAALAPAAAPTRPAVTPDEAAELVAPPWGGPPAPARDPARAVSA</sequence>
<dbReference type="OrthoDB" id="9811884at2"/>
<dbReference type="GO" id="GO:0009103">
    <property type="term" value="P:lipopolysaccharide biosynthetic process"/>
    <property type="evidence" value="ECO:0007669"/>
    <property type="project" value="UniProtKB-KW"/>
</dbReference>
<keyword evidence="3 11" id="KW-0808">Transferase</keyword>
<evidence type="ECO:0000256" key="1">
    <source>
        <dbReference type="ARBA" id="ARBA00022475"/>
    </source>
</evidence>
<proteinExistence type="predicted"/>
<evidence type="ECO:0000313" key="12">
    <source>
        <dbReference type="Proteomes" id="UP000001693"/>
    </source>
</evidence>
<dbReference type="GO" id="GO:0016757">
    <property type="term" value="F:glycosyltransferase activity"/>
    <property type="evidence" value="ECO:0007669"/>
    <property type="project" value="UniProtKB-KW"/>
</dbReference>
<evidence type="ECO:0000256" key="4">
    <source>
        <dbReference type="ARBA" id="ARBA00022692"/>
    </source>
</evidence>
<keyword evidence="6 9" id="KW-1133">Transmembrane helix</keyword>
<evidence type="ECO:0000256" key="3">
    <source>
        <dbReference type="ARBA" id="ARBA00022679"/>
    </source>
</evidence>
<dbReference type="InterPro" id="IPR001173">
    <property type="entry name" value="Glyco_trans_2-like"/>
</dbReference>
<dbReference type="PANTHER" id="PTHR48090">
    <property type="entry name" value="UNDECAPRENYL-PHOSPHATE 4-DEOXY-4-FORMAMIDO-L-ARABINOSE TRANSFERASE-RELATED"/>
    <property type="match status" value="1"/>
</dbReference>
<keyword evidence="2" id="KW-0328">Glycosyltransferase</keyword>
<keyword evidence="4 9" id="KW-0812">Transmembrane</keyword>
<evidence type="ECO:0000256" key="2">
    <source>
        <dbReference type="ARBA" id="ARBA00022676"/>
    </source>
</evidence>
<evidence type="ECO:0000259" key="10">
    <source>
        <dbReference type="Pfam" id="PF00535"/>
    </source>
</evidence>
<dbReference type="KEGG" id="lch:Lcho_3622"/>
<dbReference type="eggNOG" id="COG1215">
    <property type="taxonomic scope" value="Bacteria"/>
</dbReference>
<feature type="transmembrane region" description="Helical" evidence="9">
    <location>
        <begin position="280"/>
        <end position="302"/>
    </location>
</feature>
<dbReference type="AlphaFoldDB" id="B1Y4Y0"/>
<keyword evidence="7 9" id="KW-0472">Membrane</keyword>
<keyword evidence="5" id="KW-0448">Lipopolysaccharide biosynthesis</keyword>
<dbReference type="Gene3D" id="3.90.550.10">
    <property type="entry name" value="Spore Coat Polysaccharide Biosynthesis Protein SpsA, Chain A"/>
    <property type="match status" value="1"/>
</dbReference>
<feature type="transmembrane region" description="Helical" evidence="9">
    <location>
        <begin position="314"/>
        <end position="339"/>
    </location>
</feature>
<dbReference type="STRING" id="395495.Lcho_3622"/>
<evidence type="ECO:0000313" key="11">
    <source>
        <dbReference type="EMBL" id="ACB35876.1"/>
    </source>
</evidence>
<dbReference type="InterPro" id="IPR029044">
    <property type="entry name" value="Nucleotide-diphossugar_trans"/>
</dbReference>
<name>B1Y4Y0_LEPCP</name>
<dbReference type="GO" id="GO:0005886">
    <property type="term" value="C:plasma membrane"/>
    <property type="evidence" value="ECO:0007669"/>
    <property type="project" value="TreeGrafter"/>
</dbReference>
<evidence type="ECO:0000256" key="6">
    <source>
        <dbReference type="ARBA" id="ARBA00022989"/>
    </source>
</evidence>
<dbReference type="SUPFAM" id="SSF53448">
    <property type="entry name" value="Nucleotide-diphospho-sugar transferases"/>
    <property type="match status" value="1"/>
</dbReference>